<dbReference type="Gene3D" id="3.90.180.10">
    <property type="entry name" value="Medium-chain alcohol dehydrogenases, catalytic domain"/>
    <property type="match status" value="1"/>
</dbReference>
<dbReference type="Pfam" id="PF08240">
    <property type="entry name" value="ADH_N"/>
    <property type="match status" value="1"/>
</dbReference>
<dbReference type="InterPro" id="IPR011032">
    <property type="entry name" value="GroES-like_sf"/>
</dbReference>
<dbReference type="Gene3D" id="3.40.50.720">
    <property type="entry name" value="NAD(P)-binding Rossmann-like Domain"/>
    <property type="match status" value="1"/>
</dbReference>
<evidence type="ECO:0000313" key="4">
    <source>
        <dbReference type="EMBL" id="KAK5165724.1"/>
    </source>
</evidence>
<reference evidence="4 5" key="1">
    <citation type="submission" date="2023-08" db="EMBL/GenBank/DDBJ databases">
        <title>Black Yeasts Isolated from many extreme environments.</title>
        <authorList>
            <person name="Coleine C."/>
            <person name="Stajich J.E."/>
            <person name="Selbmann L."/>
        </authorList>
    </citation>
    <scope>NUCLEOTIDE SEQUENCE [LARGE SCALE GENOMIC DNA]</scope>
    <source>
        <strain evidence="4 5">CCFEE 5935</strain>
    </source>
</reference>
<proteinExistence type="predicted"/>
<organism evidence="4 5">
    <name type="scientific">Saxophila tyrrhenica</name>
    <dbReference type="NCBI Taxonomy" id="1690608"/>
    <lineage>
        <taxon>Eukaryota</taxon>
        <taxon>Fungi</taxon>
        <taxon>Dikarya</taxon>
        <taxon>Ascomycota</taxon>
        <taxon>Pezizomycotina</taxon>
        <taxon>Dothideomycetes</taxon>
        <taxon>Dothideomycetidae</taxon>
        <taxon>Mycosphaerellales</taxon>
        <taxon>Extremaceae</taxon>
        <taxon>Saxophila</taxon>
    </lineage>
</organism>
<dbReference type="AlphaFoldDB" id="A0AAV9P3Q3"/>
<dbReference type="GO" id="GO:0016651">
    <property type="term" value="F:oxidoreductase activity, acting on NAD(P)H"/>
    <property type="evidence" value="ECO:0007669"/>
    <property type="project" value="TreeGrafter"/>
</dbReference>
<dbReference type="SMART" id="SM00829">
    <property type="entry name" value="PKS_ER"/>
    <property type="match status" value="1"/>
</dbReference>
<feature type="domain" description="Enoyl reductase (ER)" evidence="3">
    <location>
        <begin position="11"/>
        <end position="332"/>
    </location>
</feature>
<dbReference type="EMBL" id="JAVRRT010000015">
    <property type="protein sequence ID" value="KAK5165724.1"/>
    <property type="molecule type" value="Genomic_DNA"/>
</dbReference>
<dbReference type="GO" id="GO:0070402">
    <property type="term" value="F:NADPH binding"/>
    <property type="evidence" value="ECO:0007669"/>
    <property type="project" value="TreeGrafter"/>
</dbReference>
<keyword evidence="1" id="KW-0521">NADP</keyword>
<dbReference type="InterPro" id="IPR013154">
    <property type="entry name" value="ADH-like_N"/>
</dbReference>
<dbReference type="InterPro" id="IPR036291">
    <property type="entry name" value="NAD(P)-bd_dom_sf"/>
</dbReference>
<dbReference type="InterPro" id="IPR013149">
    <property type="entry name" value="ADH-like_C"/>
</dbReference>
<accession>A0AAV9P3Q3</accession>
<name>A0AAV9P3Q3_9PEZI</name>
<keyword evidence="5" id="KW-1185">Reference proteome</keyword>
<evidence type="ECO:0000313" key="5">
    <source>
        <dbReference type="Proteomes" id="UP001337655"/>
    </source>
</evidence>
<dbReference type="Pfam" id="PF00107">
    <property type="entry name" value="ADH_zinc_N"/>
    <property type="match status" value="1"/>
</dbReference>
<dbReference type="InterPro" id="IPR020843">
    <property type="entry name" value="ER"/>
</dbReference>
<evidence type="ECO:0000256" key="1">
    <source>
        <dbReference type="ARBA" id="ARBA00022857"/>
    </source>
</evidence>
<dbReference type="PANTHER" id="PTHR48106">
    <property type="entry name" value="QUINONE OXIDOREDUCTASE PIG3-RELATED"/>
    <property type="match status" value="1"/>
</dbReference>
<dbReference type="SUPFAM" id="SSF50129">
    <property type="entry name" value="GroES-like"/>
    <property type="match status" value="1"/>
</dbReference>
<evidence type="ECO:0000256" key="2">
    <source>
        <dbReference type="ARBA" id="ARBA00023002"/>
    </source>
</evidence>
<dbReference type="RefSeq" id="XP_064655736.1">
    <property type="nucleotide sequence ID" value="XM_064805877.1"/>
</dbReference>
<dbReference type="PANTHER" id="PTHR48106:SF18">
    <property type="entry name" value="QUINONE OXIDOREDUCTASE PIG3"/>
    <property type="match status" value="1"/>
</dbReference>
<sequence length="334" mass="34877">MKSLTLTKLGDAASSFKLEDRPVPTAQQNEVLIHIRAIGLNHAELSTRLGEPNPMGPVPLPRTLGIECVGLVSAAPGCEDEFPSGSIVIAALGGLGREREGTYAEFCVAPKENCIVVAASEGEVGLSWEVLGAVPVMLQTAWGCLFRSLKVVEGDALLVRGAGSGVGMAAIGLAKGAGATVVASTRAEAKMEVLFDAGADHVVVDDGKLQEKIQAHFPKGVDKALDLVGAVTAPDSIRCLADGGVCCSAGTLGGSWSIPNFVPNFMLPIGRYLTSYGERTFTGKNTPWSEVLGSLRDGKVKIKMGRVFRGVESIVEAHEVMERNEAGGKVVVLV</sequence>
<dbReference type="SUPFAM" id="SSF51735">
    <property type="entry name" value="NAD(P)-binding Rossmann-fold domains"/>
    <property type="match status" value="1"/>
</dbReference>
<dbReference type="GeneID" id="89929979"/>
<gene>
    <name evidence="4" type="ORF">LTR77_008647</name>
</gene>
<evidence type="ECO:0000259" key="3">
    <source>
        <dbReference type="SMART" id="SM00829"/>
    </source>
</evidence>
<keyword evidence="2" id="KW-0560">Oxidoreductase</keyword>
<dbReference type="Proteomes" id="UP001337655">
    <property type="component" value="Unassembled WGS sequence"/>
</dbReference>
<protein>
    <recommendedName>
        <fullName evidence="3">Enoyl reductase (ER) domain-containing protein</fullName>
    </recommendedName>
</protein>
<comment type="caution">
    <text evidence="4">The sequence shown here is derived from an EMBL/GenBank/DDBJ whole genome shotgun (WGS) entry which is preliminary data.</text>
</comment>